<dbReference type="InterPro" id="IPR011990">
    <property type="entry name" value="TPR-like_helical_dom_sf"/>
</dbReference>
<reference evidence="2 3" key="2">
    <citation type="submission" date="2020-08" db="EMBL/GenBank/DDBJ databases">
        <title>Sequencing the genomes of 1000 actinobacteria strains.</title>
        <authorList>
            <person name="Klenk H.-P."/>
        </authorList>
    </citation>
    <scope>NUCLEOTIDE SEQUENCE [LARGE SCALE GENOMIC DNA]</scope>
    <source>
        <strain evidence="2 3">DSM 44772</strain>
    </source>
</reference>
<gene>
    <name evidence="2" type="ORF">F4557_001747</name>
    <name evidence="1" type="ORF">GCM10009546_35490</name>
</gene>
<dbReference type="Proteomes" id="UP001501427">
    <property type="component" value="Unassembled WGS sequence"/>
</dbReference>
<sequence>MHDPLHGIADPSHAVHRSILCVDVQGYGRRTNWDQLAVRSVLFKVLPEALADSGVPPRSLRFEDRGDGALVLVQPDVPKERLAGPFPLKLAASLERHNSGAPPGARIKVRVAVHAGEVIYDAHGVAGSAIVAASRLLDAEPLKDALRASPGAVALITSDRFYEEVVQQCPTCDAASYRSVRVSVKETNTRGWVRLPDVRGEGARILRLLSVHPGTEISVPAAAALIQAPAGETRELLGGLGLDETPVGRFRVPVLDHGFGEAERIAVLRRVLAWYLGTADNARRVLCPDRVIPVLTLPDAPCRPLAFASPDEAHRWCESERLNLIAAARAAADEGQHDIAWRLPLALWTFYFLRSPWTDWIDWIGALGTGLASAEHARDDRGIAYALAGLGHASQHRSNFADAAGFFAASRDVFARIGDRRGETWALHGLHYARRRMQRFRETAVPVPEPMPLSFMPSTSKDGCWGSVGSVGEKGFDAWREASG</sequence>
<evidence type="ECO:0000313" key="4">
    <source>
        <dbReference type="Proteomes" id="UP001501427"/>
    </source>
</evidence>
<dbReference type="SUPFAM" id="SSF55073">
    <property type="entry name" value="Nucleotide cyclase"/>
    <property type="match status" value="1"/>
</dbReference>
<dbReference type="Gene3D" id="1.25.40.10">
    <property type="entry name" value="Tetratricopeptide repeat domain"/>
    <property type="match status" value="1"/>
</dbReference>
<dbReference type="AlphaFoldDB" id="A0A7W7MWX8"/>
<dbReference type="InterPro" id="IPR029787">
    <property type="entry name" value="Nucleotide_cyclase"/>
</dbReference>
<dbReference type="EMBL" id="BAAAHD010000027">
    <property type="protein sequence ID" value="GAA0569598.1"/>
    <property type="molecule type" value="Genomic_DNA"/>
</dbReference>
<evidence type="ECO:0000313" key="2">
    <source>
        <dbReference type="EMBL" id="MBB4773329.1"/>
    </source>
</evidence>
<keyword evidence="4" id="KW-1185">Reference proteome</keyword>
<name>A0A7W7MWX8_9ACTN</name>
<proteinExistence type="predicted"/>
<reference evidence="1 4" key="1">
    <citation type="journal article" date="2019" name="Int. J. Syst. Evol. Microbiol.">
        <title>The Global Catalogue of Microorganisms (GCM) 10K type strain sequencing project: providing services to taxonomists for standard genome sequencing and annotation.</title>
        <authorList>
            <consortium name="The Broad Institute Genomics Platform"/>
            <consortium name="The Broad Institute Genome Sequencing Center for Infectious Disease"/>
            <person name="Wu L."/>
            <person name="Ma J."/>
        </authorList>
    </citation>
    <scope>NUCLEOTIDE SEQUENCE [LARGE SCALE GENOMIC DNA]</scope>
    <source>
        <strain evidence="1 4">JCM 10667</strain>
    </source>
</reference>
<dbReference type="Proteomes" id="UP000549343">
    <property type="component" value="Unassembled WGS sequence"/>
</dbReference>
<accession>A0A7W7MWX8</accession>
<dbReference type="Gene3D" id="3.30.70.1230">
    <property type="entry name" value="Nucleotide cyclase"/>
    <property type="match status" value="1"/>
</dbReference>
<organism evidence="2 3">
    <name type="scientific">Actinomadura livida</name>
    <dbReference type="NCBI Taxonomy" id="79909"/>
    <lineage>
        <taxon>Bacteria</taxon>
        <taxon>Bacillati</taxon>
        <taxon>Actinomycetota</taxon>
        <taxon>Actinomycetes</taxon>
        <taxon>Streptosporangiales</taxon>
        <taxon>Thermomonosporaceae</taxon>
        <taxon>Actinomadura</taxon>
    </lineage>
</organism>
<evidence type="ECO:0000313" key="3">
    <source>
        <dbReference type="Proteomes" id="UP000549343"/>
    </source>
</evidence>
<dbReference type="RefSeq" id="WP_184881368.1">
    <property type="nucleotide sequence ID" value="NZ_BAAAHD010000027.1"/>
</dbReference>
<protein>
    <submittedName>
        <fullName evidence="2">Class 3 adenylate cyclase</fullName>
    </submittedName>
</protein>
<dbReference type="EMBL" id="JACHMV010000001">
    <property type="protein sequence ID" value="MBB4773329.1"/>
    <property type="molecule type" value="Genomic_DNA"/>
</dbReference>
<evidence type="ECO:0000313" key="1">
    <source>
        <dbReference type="EMBL" id="GAA0569598.1"/>
    </source>
</evidence>
<reference evidence="1" key="3">
    <citation type="submission" date="2023-12" db="EMBL/GenBank/DDBJ databases">
        <authorList>
            <person name="Sun Q."/>
            <person name="Inoue M."/>
        </authorList>
    </citation>
    <scope>NUCLEOTIDE SEQUENCE</scope>
    <source>
        <strain evidence="1">JCM 10667</strain>
    </source>
</reference>
<comment type="caution">
    <text evidence="2">The sequence shown here is derived from an EMBL/GenBank/DDBJ whole genome shotgun (WGS) entry which is preliminary data.</text>
</comment>